<feature type="region of interest" description="Disordered" evidence="1">
    <location>
        <begin position="1"/>
        <end position="60"/>
    </location>
</feature>
<name>A0A448HHE5_9ACTO</name>
<feature type="region of interest" description="Disordered" evidence="1">
    <location>
        <begin position="188"/>
        <end position="213"/>
    </location>
</feature>
<feature type="compositionally biased region" description="Basic and acidic residues" evidence="1">
    <location>
        <begin position="193"/>
        <end position="204"/>
    </location>
</feature>
<sequence length="213" mass="24110">MSDTTPGATGPQDPGASAGEDTAPGASPDPHEGVEPGAIEGQGEDAGGARGWSRPRPTPEQLRADATEFLERIDRQREIVRLLGLGLSPEQAAERTGVELRVARGVRQWLERGDEVRPVTPEELGWRRAVGQISTEEMMERLRTWPYTFGRIRGYDFWERGSWDDVDSLHTWYFLSDEEYHELRVIADSMPHPPDDPMPWDKKHQQQQKQQQS</sequence>
<dbReference type="KEGG" id="ahw:NCTC11636_01577"/>
<dbReference type="RefSeq" id="WP_126382628.1">
    <property type="nucleotide sequence ID" value="NZ_LR134350.1"/>
</dbReference>
<evidence type="ECO:0000256" key="1">
    <source>
        <dbReference type="SAM" id="MobiDB-lite"/>
    </source>
</evidence>
<evidence type="ECO:0000313" key="3">
    <source>
        <dbReference type="Proteomes" id="UP000266895"/>
    </source>
</evidence>
<reference evidence="2 3" key="1">
    <citation type="submission" date="2018-12" db="EMBL/GenBank/DDBJ databases">
        <authorList>
            <consortium name="Pathogen Informatics"/>
        </authorList>
    </citation>
    <scope>NUCLEOTIDE SEQUENCE [LARGE SCALE GENOMIC DNA]</scope>
    <source>
        <strain evidence="2 3">NCTC11636</strain>
    </source>
</reference>
<proteinExistence type="predicted"/>
<protein>
    <submittedName>
        <fullName evidence="2">Uncharacterized protein</fullName>
    </submittedName>
</protein>
<gene>
    <name evidence="2" type="ORF">NCTC11636_01577</name>
</gene>
<keyword evidence="3" id="KW-1185">Reference proteome</keyword>
<dbReference type="AlphaFoldDB" id="A0A448HHE5"/>
<dbReference type="EMBL" id="LR134350">
    <property type="protein sequence ID" value="VEG28508.1"/>
    <property type="molecule type" value="Genomic_DNA"/>
</dbReference>
<dbReference type="OrthoDB" id="4947294at2"/>
<evidence type="ECO:0000313" key="2">
    <source>
        <dbReference type="EMBL" id="VEG28508.1"/>
    </source>
</evidence>
<dbReference type="Proteomes" id="UP000266895">
    <property type="component" value="Chromosome"/>
</dbReference>
<accession>A0A448HHE5</accession>
<organism evidence="2 3">
    <name type="scientific">Actinomyces howellii</name>
    <dbReference type="NCBI Taxonomy" id="52771"/>
    <lineage>
        <taxon>Bacteria</taxon>
        <taxon>Bacillati</taxon>
        <taxon>Actinomycetota</taxon>
        <taxon>Actinomycetes</taxon>
        <taxon>Actinomycetales</taxon>
        <taxon>Actinomycetaceae</taxon>
        <taxon>Actinomyces</taxon>
    </lineage>
</organism>